<feature type="transmembrane region" description="Helical" evidence="1">
    <location>
        <begin position="176"/>
        <end position="206"/>
    </location>
</feature>
<feature type="transmembrane region" description="Helical" evidence="1">
    <location>
        <begin position="330"/>
        <end position="351"/>
    </location>
</feature>
<organism evidence="3 4">
    <name type="scientific">Novosphingobium sediminicola</name>
    <dbReference type="NCBI Taxonomy" id="563162"/>
    <lineage>
        <taxon>Bacteria</taxon>
        <taxon>Pseudomonadati</taxon>
        <taxon>Pseudomonadota</taxon>
        <taxon>Alphaproteobacteria</taxon>
        <taxon>Sphingomonadales</taxon>
        <taxon>Sphingomonadaceae</taxon>
        <taxon>Novosphingobium</taxon>
    </lineage>
</organism>
<feature type="domain" description="Acyltransferase 3" evidence="2">
    <location>
        <begin position="25"/>
        <end position="347"/>
    </location>
</feature>
<reference evidence="3 4" key="1">
    <citation type="submission" date="2020-08" db="EMBL/GenBank/DDBJ databases">
        <title>Genomic Encyclopedia of Type Strains, Phase IV (KMG-IV): sequencing the most valuable type-strain genomes for metagenomic binning, comparative biology and taxonomic classification.</title>
        <authorList>
            <person name="Goeker M."/>
        </authorList>
    </citation>
    <scope>NUCLEOTIDE SEQUENCE [LARGE SCALE GENOMIC DNA]</scope>
    <source>
        <strain evidence="3 4">DSM 27057</strain>
    </source>
</reference>
<dbReference type="InterPro" id="IPR002656">
    <property type="entry name" value="Acyl_transf_3_dom"/>
</dbReference>
<keyword evidence="4" id="KW-1185">Reference proteome</keyword>
<dbReference type="InterPro" id="IPR050879">
    <property type="entry name" value="Acyltransferase_3"/>
</dbReference>
<dbReference type="RefSeq" id="WP_183624130.1">
    <property type="nucleotide sequence ID" value="NZ_JACIDX010000005.1"/>
</dbReference>
<dbReference type="GO" id="GO:0016747">
    <property type="term" value="F:acyltransferase activity, transferring groups other than amino-acyl groups"/>
    <property type="evidence" value="ECO:0007669"/>
    <property type="project" value="InterPro"/>
</dbReference>
<comment type="caution">
    <text evidence="3">The sequence shown here is derived from an EMBL/GenBank/DDBJ whole genome shotgun (WGS) entry which is preliminary data.</text>
</comment>
<feature type="transmembrane region" description="Helical" evidence="1">
    <location>
        <begin position="115"/>
        <end position="137"/>
    </location>
</feature>
<dbReference type="PANTHER" id="PTHR23028:SF53">
    <property type="entry name" value="ACYL_TRANSF_3 DOMAIN-CONTAINING PROTEIN"/>
    <property type="match status" value="1"/>
</dbReference>
<feature type="transmembrane region" description="Helical" evidence="1">
    <location>
        <begin position="73"/>
        <end position="94"/>
    </location>
</feature>
<keyword evidence="1" id="KW-0812">Transmembrane</keyword>
<gene>
    <name evidence="3" type="ORF">GGR38_001487</name>
</gene>
<evidence type="ECO:0000256" key="1">
    <source>
        <dbReference type="SAM" id="Phobius"/>
    </source>
</evidence>
<dbReference type="Proteomes" id="UP000548867">
    <property type="component" value="Unassembled WGS sequence"/>
</dbReference>
<dbReference type="PANTHER" id="PTHR23028">
    <property type="entry name" value="ACETYLTRANSFERASE"/>
    <property type="match status" value="1"/>
</dbReference>
<dbReference type="GO" id="GO:0016020">
    <property type="term" value="C:membrane"/>
    <property type="evidence" value="ECO:0007669"/>
    <property type="project" value="TreeGrafter"/>
</dbReference>
<feature type="transmembrane region" description="Helical" evidence="1">
    <location>
        <begin position="292"/>
        <end position="310"/>
    </location>
</feature>
<protein>
    <submittedName>
        <fullName evidence="3">Peptidoglycan/LPS O-acetylase OafA/YrhL</fullName>
    </submittedName>
</protein>
<dbReference type="AlphaFoldDB" id="A0A7W6CHP1"/>
<dbReference type="Pfam" id="PF01757">
    <property type="entry name" value="Acyl_transf_3"/>
    <property type="match status" value="1"/>
</dbReference>
<keyword evidence="1" id="KW-1133">Transmembrane helix</keyword>
<accession>A0A7W6CHP1</accession>
<feature type="transmembrane region" description="Helical" evidence="1">
    <location>
        <begin position="242"/>
        <end position="258"/>
    </location>
</feature>
<evidence type="ECO:0000313" key="3">
    <source>
        <dbReference type="EMBL" id="MBB3954548.1"/>
    </source>
</evidence>
<proteinExistence type="predicted"/>
<name>A0A7W6CHP1_9SPHN</name>
<dbReference type="GO" id="GO:0000271">
    <property type="term" value="P:polysaccharide biosynthetic process"/>
    <property type="evidence" value="ECO:0007669"/>
    <property type="project" value="TreeGrafter"/>
</dbReference>
<dbReference type="EMBL" id="JACIDX010000005">
    <property type="protein sequence ID" value="MBB3954548.1"/>
    <property type="molecule type" value="Genomic_DNA"/>
</dbReference>
<keyword evidence="1" id="KW-0472">Membrane</keyword>
<feature type="transmembrane region" description="Helical" evidence="1">
    <location>
        <begin position="218"/>
        <end position="235"/>
    </location>
</feature>
<sequence length="374" mass="41650">MTNQAGESIVHWGYKPHLLDSGLSVWLDHFRWIAAFAVVCDHVRWIIFPNFESRGLHPHFTLAEKAFFFLTRFGLQAVVLFFVISGLLVGGSLLRKVQEGRFHTRNYALDRVSRLGVVLVPAVVWAAALQFAGYGLACQAPDNGATLLGNLVFLQNLGFVAPLCNNHPLWSLSSEAWFYVIAPAFMLLWVGQFRISVIITLIAALGLGVLGLRLDHETPFFGLLLWSAGLLPWFVTLRIRPLFPAIALVVVLALTRTSLFETHAMKDVLITLCFTALLCTDPAQWSKPAPRFAHYFAGFSYSLYLVHMPAAQAVGSVLGTDHPADQTISYVLYVGTVGLMVLVGWIFGQLFEKQTPVIRNFLYRLTGAMRWKSA</sequence>
<evidence type="ECO:0000259" key="2">
    <source>
        <dbReference type="Pfam" id="PF01757"/>
    </source>
</evidence>
<evidence type="ECO:0000313" key="4">
    <source>
        <dbReference type="Proteomes" id="UP000548867"/>
    </source>
</evidence>